<feature type="transmembrane region" description="Helical" evidence="7">
    <location>
        <begin position="322"/>
        <end position="345"/>
    </location>
</feature>
<gene>
    <name evidence="8" type="ORF">IV88_GL000949</name>
</gene>
<proteinExistence type="predicted"/>
<evidence type="ECO:0000256" key="2">
    <source>
        <dbReference type="ARBA" id="ARBA00022448"/>
    </source>
</evidence>
<keyword evidence="3" id="KW-1003">Cell membrane</keyword>
<keyword evidence="2" id="KW-0813">Transport</keyword>
<dbReference type="CDD" id="cd06173">
    <property type="entry name" value="MFS_MefA_like"/>
    <property type="match status" value="1"/>
</dbReference>
<keyword evidence="4 7" id="KW-0812">Transmembrane</keyword>
<evidence type="ECO:0000313" key="8">
    <source>
        <dbReference type="EMBL" id="KRO26035.1"/>
    </source>
</evidence>
<evidence type="ECO:0000313" key="9">
    <source>
        <dbReference type="Proteomes" id="UP000051249"/>
    </source>
</evidence>
<protein>
    <submittedName>
        <fullName evidence="8">Macrolide-efflux protein</fullName>
    </submittedName>
</protein>
<dbReference type="SUPFAM" id="SSF103473">
    <property type="entry name" value="MFS general substrate transporter"/>
    <property type="match status" value="1"/>
</dbReference>
<evidence type="ECO:0000256" key="5">
    <source>
        <dbReference type="ARBA" id="ARBA00022989"/>
    </source>
</evidence>
<sequence length="418" mass="45879">MRRLSKRQEYIQGLKIVLINLIDPVCYGTLDFAIGLLLLQKTGSAINFGLSLIVGPIVGVILFPVVGPLIDHFSHKRIIVLSQLEILLVLLLFVGFFSHISGQIVLPLIGLLILLNIGQQLVGSTFQASLINFVSKDNLPSLNSGIQVVRSVANIVSPLLGAMVYGLVQMDLIPVIVLVGVGISMLFVLTLKFNEVTNEVNVKLNLKKDMLEGFAYLKEHQNIFMLVLILPLINFFVSFIDVGVPFIVLHVFHLSKFGYGLIEAAFSVGMVLAGVLFAKTKIKKNQIEISFNYIALFAVITCLMAIPAIIGHGMNQTFLITYFILGNLISGVVSFKIDVPAFGYLQLNIPENFQGRVFNLINTISPLVMPLGVLLAGFLYNHFNSGLVLLGSGLINLVLILISIKVYKQKVGDNNFDK</sequence>
<evidence type="ECO:0000256" key="3">
    <source>
        <dbReference type="ARBA" id="ARBA00022475"/>
    </source>
</evidence>
<dbReference type="GO" id="GO:0022857">
    <property type="term" value="F:transmembrane transporter activity"/>
    <property type="evidence" value="ECO:0007669"/>
    <property type="project" value="InterPro"/>
</dbReference>
<dbReference type="InterPro" id="IPR036259">
    <property type="entry name" value="MFS_trans_sf"/>
</dbReference>
<feature type="transmembrane region" description="Helical" evidence="7">
    <location>
        <begin position="21"/>
        <end position="39"/>
    </location>
</feature>
<feature type="transmembrane region" description="Helical" evidence="7">
    <location>
        <begin position="386"/>
        <end position="407"/>
    </location>
</feature>
<dbReference type="OrthoDB" id="9775268at2"/>
<evidence type="ECO:0000256" key="4">
    <source>
        <dbReference type="ARBA" id="ARBA00022692"/>
    </source>
</evidence>
<feature type="transmembrane region" description="Helical" evidence="7">
    <location>
        <begin position="172"/>
        <end position="191"/>
    </location>
</feature>
<dbReference type="GO" id="GO:0005886">
    <property type="term" value="C:plasma membrane"/>
    <property type="evidence" value="ECO:0007669"/>
    <property type="project" value="UniProtKB-SubCell"/>
</dbReference>
<keyword evidence="6 7" id="KW-0472">Membrane</keyword>
<comment type="subcellular location">
    <subcellularLocation>
        <location evidence="1">Cell membrane</location>
        <topology evidence="1">Multi-pass membrane protein</topology>
    </subcellularLocation>
</comment>
<feature type="transmembrane region" description="Helical" evidence="7">
    <location>
        <begin position="78"/>
        <end position="98"/>
    </location>
</feature>
<dbReference type="EMBL" id="JQCQ01000003">
    <property type="protein sequence ID" value="KRO26035.1"/>
    <property type="molecule type" value="Genomic_DNA"/>
</dbReference>
<accession>A0A0R2NQ70</accession>
<keyword evidence="9" id="KW-1185">Reference proteome</keyword>
<dbReference type="Gene3D" id="1.20.1250.20">
    <property type="entry name" value="MFS general substrate transporter like domains"/>
    <property type="match status" value="1"/>
</dbReference>
<dbReference type="InterPro" id="IPR011701">
    <property type="entry name" value="MFS"/>
</dbReference>
<feature type="transmembrane region" description="Helical" evidence="7">
    <location>
        <begin position="357"/>
        <end position="380"/>
    </location>
</feature>
<evidence type="ECO:0000256" key="7">
    <source>
        <dbReference type="SAM" id="Phobius"/>
    </source>
</evidence>
<feature type="transmembrane region" description="Helical" evidence="7">
    <location>
        <begin position="223"/>
        <end position="251"/>
    </location>
</feature>
<dbReference type="AlphaFoldDB" id="A0A0R2NQ70"/>
<evidence type="ECO:0000256" key="1">
    <source>
        <dbReference type="ARBA" id="ARBA00004651"/>
    </source>
</evidence>
<feature type="transmembrane region" description="Helical" evidence="7">
    <location>
        <begin position="147"/>
        <end position="166"/>
    </location>
</feature>
<evidence type="ECO:0000256" key="6">
    <source>
        <dbReference type="ARBA" id="ARBA00023136"/>
    </source>
</evidence>
<feature type="transmembrane region" description="Helical" evidence="7">
    <location>
        <begin position="290"/>
        <end position="310"/>
    </location>
</feature>
<feature type="transmembrane region" description="Helical" evidence="7">
    <location>
        <begin position="104"/>
        <end position="126"/>
    </location>
</feature>
<reference evidence="8 9" key="1">
    <citation type="journal article" date="2015" name="Genome Announc.">
        <title>Expanding the biotechnology potential of lactobacilli through comparative genomics of 213 strains and associated genera.</title>
        <authorList>
            <person name="Sun Z."/>
            <person name="Harris H.M."/>
            <person name="McCann A."/>
            <person name="Guo C."/>
            <person name="Argimon S."/>
            <person name="Zhang W."/>
            <person name="Yang X."/>
            <person name="Jeffery I.B."/>
            <person name="Cooney J.C."/>
            <person name="Kagawa T.F."/>
            <person name="Liu W."/>
            <person name="Song Y."/>
            <person name="Salvetti E."/>
            <person name="Wrobel A."/>
            <person name="Rasinkangas P."/>
            <person name="Parkhill J."/>
            <person name="Rea M.C."/>
            <person name="O'Sullivan O."/>
            <person name="Ritari J."/>
            <person name="Douillard F.P."/>
            <person name="Paul Ross R."/>
            <person name="Yang R."/>
            <person name="Briner A.E."/>
            <person name="Felis G.E."/>
            <person name="de Vos W.M."/>
            <person name="Barrangou R."/>
            <person name="Klaenhammer T.R."/>
            <person name="Caufield P.W."/>
            <person name="Cui Y."/>
            <person name="Zhang H."/>
            <person name="O'Toole P.W."/>
        </authorList>
    </citation>
    <scope>NUCLEOTIDE SEQUENCE [LARGE SCALE GENOMIC DNA]</scope>
    <source>
        <strain evidence="8 9">DSM 23026</strain>
    </source>
</reference>
<organism evidence="8 9">
    <name type="scientific">Pediococcus argentinicus</name>
    <dbReference type="NCBI Taxonomy" id="480391"/>
    <lineage>
        <taxon>Bacteria</taxon>
        <taxon>Bacillati</taxon>
        <taxon>Bacillota</taxon>
        <taxon>Bacilli</taxon>
        <taxon>Lactobacillales</taxon>
        <taxon>Lactobacillaceae</taxon>
        <taxon>Pediococcus</taxon>
    </lineage>
</organism>
<dbReference type="Proteomes" id="UP000051249">
    <property type="component" value="Unassembled WGS sequence"/>
</dbReference>
<feature type="transmembrane region" description="Helical" evidence="7">
    <location>
        <begin position="257"/>
        <end position="278"/>
    </location>
</feature>
<keyword evidence="5 7" id="KW-1133">Transmembrane helix</keyword>
<feature type="transmembrane region" description="Helical" evidence="7">
    <location>
        <begin position="45"/>
        <end position="66"/>
    </location>
</feature>
<dbReference type="PATRIC" id="fig|480391.4.peg.964"/>
<dbReference type="PANTHER" id="PTHR43266">
    <property type="entry name" value="MACROLIDE-EFFLUX PROTEIN"/>
    <property type="match status" value="1"/>
</dbReference>
<comment type="caution">
    <text evidence="8">The sequence shown here is derived from an EMBL/GenBank/DDBJ whole genome shotgun (WGS) entry which is preliminary data.</text>
</comment>
<dbReference type="Pfam" id="PF07690">
    <property type="entry name" value="MFS_1"/>
    <property type="match status" value="1"/>
</dbReference>
<name>A0A0R2NQ70_9LACO</name>
<dbReference type="PANTHER" id="PTHR43266:SF9">
    <property type="entry name" value="PERMEASE, MAJOR FACILITATOR SUPERFAMILY-RELATED"/>
    <property type="match status" value="1"/>
</dbReference>